<evidence type="ECO:0000313" key="4">
    <source>
        <dbReference type="Proteomes" id="UP000002051"/>
    </source>
</evidence>
<dbReference type="EnsemblPlants" id="AES96652">
    <property type="protein sequence ID" value="AES96652"/>
    <property type="gene ID" value="MTR_5g039650"/>
</dbReference>
<proteinExistence type="predicted"/>
<reference evidence="2 4" key="2">
    <citation type="journal article" date="2014" name="BMC Genomics">
        <title>An improved genome release (version Mt4.0) for the model legume Medicago truncatula.</title>
        <authorList>
            <person name="Tang H."/>
            <person name="Krishnakumar V."/>
            <person name="Bidwell S."/>
            <person name="Rosen B."/>
            <person name="Chan A."/>
            <person name="Zhou S."/>
            <person name="Gentzbittel L."/>
            <person name="Childs K.L."/>
            <person name="Yandell M."/>
            <person name="Gundlach H."/>
            <person name="Mayer K.F."/>
            <person name="Schwartz D.C."/>
            <person name="Town C.D."/>
        </authorList>
    </citation>
    <scope>GENOME REANNOTATION</scope>
    <source>
        <strain evidence="3 4">cv. Jemalong A17</strain>
    </source>
</reference>
<dbReference type="PaxDb" id="3880-AES96652"/>
<protein>
    <submittedName>
        <fullName evidence="2">Transmembrane protein, putative</fullName>
    </submittedName>
</protein>
<accession>G7KCJ5</accession>
<evidence type="ECO:0000313" key="2">
    <source>
        <dbReference type="EMBL" id="AES96652.1"/>
    </source>
</evidence>
<dbReference type="EMBL" id="CM001221">
    <property type="protein sequence ID" value="AES96652.1"/>
    <property type="molecule type" value="Genomic_DNA"/>
</dbReference>
<reference evidence="2 4" key="1">
    <citation type="journal article" date="2011" name="Nature">
        <title>The Medicago genome provides insight into the evolution of rhizobial symbioses.</title>
        <authorList>
            <person name="Young N.D."/>
            <person name="Debelle F."/>
            <person name="Oldroyd G.E."/>
            <person name="Geurts R."/>
            <person name="Cannon S.B."/>
            <person name="Udvardi M.K."/>
            <person name="Benedito V.A."/>
            <person name="Mayer K.F."/>
            <person name="Gouzy J."/>
            <person name="Schoof H."/>
            <person name="Van de Peer Y."/>
            <person name="Proost S."/>
            <person name="Cook D.R."/>
            <person name="Meyers B.C."/>
            <person name="Spannagl M."/>
            <person name="Cheung F."/>
            <person name="De Mita S."/>
            <person name="Krishnakumar V."/>
            <person name="Gundlach H."/>
            <person name="Zhou S."/>
            <person name="Mudge J."/>
            <person name="Bharti A.K."/>
            <person name="Murray J.D."/>
            <person name="Naoumkina M.A."/>
            <person name="Rosen B."/>
            <person name="Silverstein K.A."/>
            <person name="Tang H."/>
            <person name="Rombauts S."/>
            <person name="Zhao P.X."/>
            <person name="Zhou P."/>
            <person name="Barbe V."/>
            <person name="Bardou P."/>
            <person name="Bechner M."/>
            <person name="Bellec A."/>
            <person name="Berger A."/>
            <person name="Berges H."/>
            <person name="Bidwell S."/>
            <person name="Bisseling T."/>
            <person name="Choisne N."/>
            <person name="Couloux A."/>
            <person name="Denny R."/>
            <person name="Deshpande S."/>
            <person name="Dai X."/>
            <person name="Doyle J.J."/>
            <person name="Dudez A.M."/>
            <person name="Farmer A.D."/>
            <person name="Fouteau S."/>
            <person name="Franken C."/>
            <person name="Gibelin C."/>
            <person name="Gish J."/>
            <person name="Goldstein S."/>
            <person name="Gonzalez A.J."/>
            <person name="Green P.J."/>
            <person name="Hallab A."/>
            <person name="Hartog M."/>
            <person name="Hua A."/>
            <person name="Humphray S.J."/>
            <person name="Jeong D.H."/>
            <person name="Jing Y."/>
            <person name="Jocker A."/>
            <person name="Kenton S.M."/>
            <person name="Kim D.J."/>
            <person name="Klee K."/>
            <person name="Lai H."/>
            <person name="Lang C."/>
            <person name="Lin S."/>
            <person name="Macmil S.L."/>
            <person name="Magdelenat G."/>
            <person name="Matthews L."/>
            <person name="McCorrison J."/>
            <person name="Monaghan E.L."/>
            <person name="Mun J.H."/>
            <person name="Najar F.Z."/>
            <person name="Nicholson C."/>
            <person name="Noirot C."/>
            <person name="O'Bleness M."/>
            <person name="Paule C.R."/>
            <person name="Poulain J."/>
            <person name="Prion F."/>
            <person name="Qin B."/>
            <person name="Qu C."/>
            <person name="Retzel E.F."/>
            <person name="Riddle C."/>
            <person name="Sallet E."/>
            <person name="Samain S."/>
            <person name="Samson N."/>
            <person name="Sanders I."/>
            <person name="Saurat O."/>
            <person name="Scarpelli C."/>
            <person name="Schiex T."/>
            <person name="Segurens B."/>
            <person name="Severin A.J."/>
            <person name="Sherrier D.J."/>
            <person name="Shi R."/>
            <person name="Sims S."/>
            <person name="Singer S.R."/>
            <person name="Sinharoy S."/>
            <person name="Sterck L."/>
            <person name="Viollet A."/>
            <person name="Wang B.B."/>
            <person name="Wang K."/>
            <person name="Wang M."/>
            <person name="Wang X."/>
            <person name="Warfsmann J."/>
            <person name="Weissenbach J."/>
            <person name="White D.D."/>
            <person name="White J.D."/>
            <person name="Wiley G.B."/>
            <person name="Wincker P."/>
            <person name="Xing Y."/>
            <person name="Yang L."/>
            <person name="Yao Z."/>
            <person name="Ying F."/>
            <person name="Zhai J."/>
            <person name="Zhou L."/>
            <person name="Zuber A."/>
            <person name="Denarie J."/>
            <person name="Dixon R.A."/>
            <person name="May G.D."/>
            <person name="Schwartz D.C."/>
            <person name="Rogers J."/>
            <person name="Quetier F."/>
            <person name="Town C.D."/>
            <person name="Roe B.A."/>
        </authorList>
    </citation>
    <scope>NUCLEOTIDE SEQUENCE [LARGE SCALE GENOMIC DNA]</scope>
    <source>
        <strain evidence="2">A17</strain>
        <strain evidence="3 4">cv. Jemalong A17</strain>
    </source>
</reference>
<organism evidence="2 4">
    <name type="scientific">Medicago truncatula</name>
    <name type="common">Barrel medic</name>
    <name type="synonym">Medicago tribuloides</name>
    <dbReference type="NCBI Taxonomy" id="3880"/>
    <lineage>
        <taxon>Eukaryota</taxon>
        <taxon>Viridiplantae</taxon>
        <taxon>Streptophyta</taxon>
        <taxon>Embryophyta</taxon>
        <taxon>Tracheophyta</taxon>
        <taxon>Spermatophyta</taxon>
        <taxon>Magnoliopsida</taxon>
        <taxon>eudicotyledons</taxon>
        <taxon>Gunneridae</taxon>
        <taxon>Pentapetalae</taxon>
        <taxon>rosids</taxon>
        <taxon>fabids</taxon>
        <taxon>Fabales</taxon>
        <taxon>Fabaceae</taxon>
        <taxon>Papilionoideae</taxon>
        <taxon>50 kb inversion clade</taxon>
        <taxon>NPAAA clade</taxon>
        <taxon>Hologalegina</taxon>
        <taxon>IRL clade</taxon>
        <taxon>Trifolieae</taxon>
        <taxon>Medicago</taxon>
    </lineage>
</organism>
<feature type="transmembrane region" description="Helical" evidence="1">
    <location>
        <begin position="22"/>
        <end position="47"/>
    </location>
</feature>
<name>G7KCJ5_MEDTR</name>
<dbReference type="Proteomes" id="UP000002051">
    <property type="component" value="Chromosome 5"/>
</dbReference>
<keyword evidence="1" id="KW-0472">Membrane</keyword>
<dbReference type="AlphaFoldDB" id="G7KCJ5"/>
<keyword evidence="1" id="KW-1133">Transmembrane helix</keyword>
<evidence type="ECO:0000256" key="1">
    <source>
        <dbReference type="SAM" id="Phobius"/>
    </source>
</evidence>
<gene>
    <name evidence="2" type="ordered locus">MTR_5g039650</name>
</gene>
<dbReference type="HOGENOM" id="CLU_2761630_0_0_1"/>
<evidence type="ECO:0000313" key="3">
    <source>
        <dbReference type="EnsemblPlants" id="AES96652"/>
    </source>
</evidence>
<keyword evidence="1 2" id="KW-0812">Transmembrane</keyword>
<keyword evidence="4" id="KW-1185">Reference proteome</keyword>
<sequence>MSNSRFILTASGIHHHIPLFDLLLFIIGYLHLIVSLSLPFTLTLLIFNLTTFLRSRSSYRLKVRVLKLYT</sequence>
<reference evidence="3" key="3">
    <citation type="submission" date="2015-04" db="UniProtKB">
        <authorList>
            <consortium name="EnsemblPlants"/>
        </authorList>
    </citation>
    <scope>IDENTIFICATION</scope>
    <source>
        <strain evidence="3">cv. Jemalong A17</strain>
    </source>
</reference>